<dbReference type="SUPFAM" id="SSF64518">
    <property type="entry name" value="Phase 1 flagellin"/>
    <property type="match status" value="1"/>
</dbReference>
<dbReference type="InterPro" id="IPR001029">
    <property type="entry name" value="Flagellin_N"/>
</dbReference>
<keyword evidence="2" id="KW-1185">Reference proteome</keyword>
<organism evidence="1 2">
    <name type="scientific">Clostridium aceticum</name>
    <dbReference type="NCBI Taxonomy" id="84022"/>
    <lineage>
        <taxon>Bacteria</taxon>
        <taxon>Bacillati</taxon>
        <taxon>Bacillota</taxon>
        <taxon>Clostridia</taxon>
        <taxon>Eubacteriales</taxon>
        <taxon>Clostridiaceae</taxon>
        <taxon>Clostridium</taxon>
    </lineage>
</organism>
<dbReference type="PRINTS" id="PR00207">
    <property type="entry name" value="FLAGELLIN"/>
</dbReference>
<sequence>MKITNNIPILAAFNNLTKTNKKLSNTKEKLSSGMRINKSADDPAGLFISEGMRARIRGLKQATRNANNVYSLYQTTEGALTEVSHILQIKSTKGRRFCVRNY</sequence>
<keyword evidence="1" id="KW-0282">Flagellum</keyword>
<proteinExistence type="predicted"/>
<dbReference type="STRING" id="84022.CACET_c02660"/>
<dbReference type="RefSeq" id="WP_044826105.1">
    <property type="nucleotide sequence ID" value="NZ_CP009687.1"/>
</dbReference>
<dbReference type="GO" id="GO:0009288">
    <property type="term" value="C:bacterial-type flagellum"/>
    <property type="evidence" value="ECO:0007669"/>
    <property type="project" value="InterPro"/>
</dbReference>
<evidence type="ECO:0000313" key="1">
    <source>
        <dbReference type="EMBL" id="AKL93782.1"/>
    </source>
</evidence>
<dbReference type="Proteomes" id="UP000035704">
    <property type="component" value="Chromosome"/>
</dbReference>
<dbReference type="PATRIC" id="fig|84022.5.peg.2014"/>
<dbReference type="PANTHER" id="PTHR42792:SF2">
    <property type="entry name" value="FLAGELLIN"/>
    <property type="match status" value="1"/>
</dbReference>
<dbReference type="EMBL" id="CP009687">
    <property type="protein sequence ID" value="AKL93782.1"/>
    <property type="molecule type" value="Genomic_DNA"/>
</dbReference>
<accession>A0A0D8I6E3</accession>
<gene>
    <name evidence="1" type="primary">hag</name>
    <name evidence="1" type="ORF">CACET_c02660</name>
</gene>
<dbReference type="Gene3D" id="1.20.1330.10">
    <property type="entry name" value="f41 fragment of flagellin, N-terminal domain"/>
    <property type="match status" value="1"/>
</dbReference>
<keyword evidence="1" id="KW-0969">Cilium</keyword>
<dbReference type="InterPro" id="IPR001492">
    <property type="entry name" value="Flagellin"/>
</dbReference>
<dbReference type="OrthoDB" id="9796789at2"/>
<dbReference type="Pfam" id="PF00669">
    <property type="entry name" value="Flagellin_N"/>
    <property type="match status" value="1"/>
</dbReference>
<protein>
    <submittedName>
        <fullName evidence="1">Hook-associated flagellin protein Hag</fullName>
    </submittedName>
</protein>
<dbReference type="AlphaFoldDB" id="A0A0D8I6E3"/>
<evidence type="ECO:0000313" key="2">
    <source>
        <dbReference type="Proteomes" id="UP000035704"/>
    </source>
</evidence>
<keyword evidence="1" id="KW-0966">Cell projection</keyword>
<dbReference type="PANTHER" id="PTHR42792">
    <property type="entry name" value="FLAGELLIN"/>
    <property type="match status" value="1"/>
</dbReference>
<name>A0A0D8I6E3_9CLOT</name>
<reference evidence="1 2" key="1">
    <citation type="submission" date="2014-10" db="EMBL/GenBank/DDBJ databases">
        <title>Genome sequence of Clostridium aceticum DSM 1496.</title>
        <authorList>
            <person name="Poehlein A."/>
            <person name="Schiel-Bengelsdorf B."/>
            <person name="Gottschalk G."/>
            <person name="Duerre P."/>
            <person name="Daniel R."/>
        </authorList>
    </citation>
    <scope>NUCLEOTIDE SEQUENCE [LARGE SCALE GENOMIC DNA]</scope>
    <source>
        <strain evidence="1 2">DSM 1496</strain>
    </source>
</reference>
<dbReference type="GO" id="GO:0005198">
    <property type="term" value="F:structural molecule activity"/>
    <property type="evidence" value="ECO:0007669"/>
    <property type="project" value="InterPro"/>
</dbReference>
<dbReference type="KEGG" id="cace:CACET_c02660"/>